<accession>W9YSF2</accession>
<reference evidence="3 4" key="1">
    <citation type="submission" date="2013-03" db="EMBL/GenBank/DDBJ databases">
        <title>The Genome Sequence of Capronia coronata CBS 617.96.</title>
        <authorList>
            <consortium name="The Broad Institute Genomics Platform"/>
            <person name="Cuomo C."/>
            <person name="de Hoog S."/>
            <person name="Gorbushina A."/>
            <person name="Walker B."/>
            <person name="Young S.K."/>
            <person name="Zeng Q."/>
            <person name="Gargeya S."/>
            <person name="Fitzgerald M."/>
            <person name="Haas B."/>
            <person name="Abouelleil A."/>
            <person name="Allen A.W."/>
            <person name="Alvarado L."/>
            <person name="Arachchi H.M."/>
            <person name="Berlin A.M."/>
            <person name="Chapman S.B."/>
            <person name="Gainer-Dewar J."/>
            <person name="Goldberg J."/>
            <person name="Griggs A."/>
            <person name="Gujja S."/>
            <person name="Hansen M."/>
            <person name="Howarth C."/>
            <person name="Imamovic A."/>
            <person name="Ireland A."/>
            <person name="Larimer J."/>
            <person name="McCowan C."/>
            <person name="Murphy C."/>
            <person name="Pearson M."/>
            <person name="Poon T.W."/>
            <person name="Priest M."/>
            <person name="Roberts A."/>
            <person name="Saif S."/>
            <person name="Shea T."/>
            <person name="Sisk P."/>
            <person name="Sykes S."/>
            <person name="Wortman J."/>
            <person name="Nusbaum C."/>
            <person name="Birren B."/>
        </authorList>
    </citation>
    <scope>NUCLEOTIDE SEQUENCE [LARGE SCALE GENOMIC DNA]</scope>
    <source>
        <strain evidence="3 4">CBS 617.96</strain>
    </source>
</reference>
<dbReference type="RefSeq" id="XP_007719682.1">
    <property type="nucleotide sequence ID" value="XM_007721492.1"/>
</dbReference>
<proteinExistence type="predicted"/>
<organism evidence="3 4">
    <name type="scientific">Capronia coronata CBS 617.96</name>
    <dbReference type="NCBI Taxonomy" id="1182541"/>
    <lineage>
        <taxon>Eukaryota</taxon>
        <taxon>Fungi</taxon>
        <taxon>Dikarya</taxon>
        <taxon>Ascomycota</taxon>
        <taxon>Pezizomycotina</taxon>
        <taxon>Eurotiomycetes</taxon>
        <taxon>Chaetothyriomycetidae</taxon>
        <taxon>Chaetothyriales</taxon>
        <taxon>Herpotrichiellaceae</taxon>
        <taxon>Capronia</taxon>
    </lineage>
</organism>
<keyword evidence="1" id="KW-0175">Coiled coil</keyword>
<evidence type="ECO:0000313" key="4">
    <source>
        <dbReference type="Proteomes" id="UP000019484"/>
    </source>
</evidence>
<evidence type="ECO:0000256" key="1">
    <source>
        <dbReference type="SAM" id="Coils"/>
    </source>
</evidence>
<feature type="compositionally biased region" description="Low complexity" evidence="2">
    <location>
        <begin position="1081"/>
        <end position="1093"/>
    </location>
</feature>
<evidence type="ECO:0000256" key="2">
    <source>
        <dbReference type="SAM" id="MobiDB-lite"/>
    </source>
</evidence>
<evidence type="ECO:0000313" key="3">
    <source>
        <dbReference type="EMBL" id="EXJ95453.1"/>
    </source>
</evidence>
<name>W9YSF2_9EURO</name>
<protein>
    <submittedName>
        <fullName evidence="3">Uncharacterized protein</fullName>
    </submittedName>
</protein>
<dbReference type="EMBL" id="AMWN01000001">
    <property type="protein sequence ID" value="EXJ95453.1"/>
    <property type="molecule type" value="Genomic_DNA"/>
</dbReference>
<feature type="coiled-coil region" evidence="1">
    <location>
        <begin position="46"/>
        <end position="87"/>
    </location>
</feature>
<feature type="region of interest" description="Disordered" evidence="2">
    <location>
        <begin position="1034"/>
        <end position="1069"/>
    </location>
</feature>
<sequence>MGKPKDKSLKPAPSKHSSDVLSDTLSAFASVPSLRAADGHNVDGWADEDIRIYNELLSERAKLEKEKNELEQKSSRHQTQRALLDENSTTLDGLFKAQFGGDFKFTGGSSCCLDADLGNACAEPEGSKPGSLPCEHEICARAKTKGVSWMEMDTIKYYHARIMSERSPRMQNALRKQRDVELVRVKKDDEEELAWRARRAAAADKALGSSAEMPQVMPGEGASPVIPASLDMVASRQVLLDPKNSAILEAAKENEHVVRRIRGRLDRIRQDVNAGRVSPADARVSLDQANFEMAEAERKNNEFRQLIVDAEPPLSHNPQPNPATLSNILQNTLASSTTDTFSNALSVMRGFFSTSDPQEVQAAIGELRRVLEINGPMTPVLEKSFQALTDMVAKPKTKGLSAEDSATDRHGLVEVMMHLRQKVQASIDPSSALGSREMSLDEDTIKANFECIKVEEAAKKDMEKIAERMFDDTVENVVASLKKVKSKALLKSPIPPLSDIVLEDVITDILFQRSIKLLVIEAAGPVNLSSVSGKLTSLVINMAHKEPEKYMATLDIIKDCIQKTLAAQKKEPPVVLLDAVSKVEESIPKFVAAHEQKSRKYVTDNKPPAAGSVPATQAVSGSGKDVSFAKYLLTGDVVDKESWNAFRNFFRTPLVHDAAKVRDRVIEHYRKHRDEGIWEIFRVVADHHTLHTFRFESWAAEKELYCANMAVAAVSREKVLDAIVGYQKRGICPGMTAVVISQRLTYQVREDFDAAKASTMLLRNIFDHYKPPADSREWFQSFNFIAQAMIDLFAVMIFQVKGLDRKDAPILAADVIGTVCTFVLGAENAAHAAANLHVVQAFVSSTLVNNKDASEVGKLQGVLLRFLHMCEDSRYRCPPEHACKSQVKAFNAEKYKALIPAPLNVSKQPQPTTLKKQSLPTPTSTIEYLKQCLASQPAEKLRPLRIYMQCVHDWETATLLAPHLRCLHAGKSCTCTREQQEAAEEFQIRKDILDAGFEELKTYLKTDEDPPGALWVRLDKEAKALRELTLRKADEVEKESDPHTVQVKSRFAEHLGNGSKAEQRPDTQEIKLKQVAVNVPSVQNSLSSNSSESGNLERDVSEDSANHHPGKTISSATPASNSKPGPLNSTDNRSKTNNVSQRSTSAVKDKSPLAPGELAMLNQLVRFVEGVFRLGDTNSDLAAFTRKDALTGITNQLREMAIGHIEMAWIIAEAHGYSGLQSWIQHNFGRRGVYSTDNGDEEDLPASKDAATAAYGEKDPPKESLQRTQGGKVNQAADSALLSSLPNQPPQQAATDTDNTIQPQLIQKHTGSQRRKNLPKRKR</sequence>
<dbReference type="OrthoDB" id="4144201at2759"/>
<dbReference type="HOGENOM" id="CLU_261162_0_0_1"/>
<feature type="region of interest" description="Disordered" evidence="2">
    <location>
        <begin position="1251"/>
        <end position="1323"/>
    </location>
</feature>
<feature type="compositionally biased region" description="Polar residues" evidence="2">
    <location>
        <begin position="1112"/>
        <end position="1146"/>
    </location>
</feature>
<dbReference type="eggNOG" id="ENOG502T8M9">
    <property type="taxonomic scope" value="Eukaryota"/>
</dbReference>
<feature type="compositionally biased region" description="Polar residues" evidence="2">
    <location>
        <begin position="1281"/>
        <end position="1310"/>
    </location>
</feature>
<feature type="compositionally biased region" description="Basic and acidic residues" evidence="2">
    <location>
        <begin position="1095"/>
        <end position="1106"/>
    </location>
</feature>
<dbReference type="GeneID" id="19155481"/>
<feature type="compositionally biased region" description="Basic and acidic residues" evidence="2">
    <location>
        <begin position="1256"/>
        <end position="1265"/>
    </location>
</feature>
<keyword evidence="4" id="KW-1185">Reference proteome</keyword>
<comment type="caution">
    <text evidence="3">The sequence shown here is derived from an EMBL/GenBank/DDBJ whole genome shotgun (WGS) entry which is preliminary data.</text>
</comment>
<feature type="compositionally biased region" description="Basic residues" evidence="2">
    <location>
        <begin position="1311"/>
        <end position="1323"/>
    </location>
</feature>
<feature type="region of interest" description="Disordered" evidence="2">
    <location>
        <begin position="1081"/>
        <end position="1151"/>
    </location>
</feature>
<gene>
    <name evidence="3" type="ORF">A1O1_00575</name>
</gene>
<dbReference type="Proteomes" id="UP000019484">
    <property type="component" value="Unassembled WGS sequence"/>
</dbReference>